<gene>
    <name evidence="1" type="ORF">PPL_03403</name>
</gene>
<sequence>MVVLSDIYKNFLLYVVLVYWAIEKIPACRNFIVVFTSNLIKKEEPPTSLNYLSNSNVYTRFALNNGSILETSQIPNNPIKTSTMGYSGDEDYLFTSNGTIPENYNIVIYNSKENSLVLKETHPSGYLEYYTDLGLNIIYTAYTLYIENIVQIQRFYLSNNPFTENKYQFKLNIETNEPELPFFAFESMQYLGVVNWGNINPSPIYLTQLDLQTNTLRDVINIPNTEIASACYTLVFAIILQQDEGQD</sequence>
<accession>D3B4S7</accession>
<name>D3B4S7_HETP5</name>
<dbReference type="Proteomes" id="UP000001396">
    <property type="component" value="Unassembled WGS sequence"/>
</dbReference>
<evidence type="ECO:0000313" key="2">
    <source>
        <dbReference type="Proteomes" id="UP000001396"/>
    </source>
</evidence>
<dbReference type="InParanoid" id="D3B4S7"/>
<evidence type="ECO:0000313" key="1">
    <source>
        <dbReference type="EMBL" id="EFA84325.1"/>
    </source>
</evidence>
<dbReference type="GeneID" id="31358924"/>
<comment type="caution">
    <text evidence="1">The sequence shown here is derived from an EMBL/GenBank/DDBJ whole genome shotgun (WGS) entry which is preliminary data.</text>
</comment>
<dbReference type="AlphaFoldDB" id="D3B4S7"/>
<protein>
    <submittedName>
        <fullName evidence="1">Uncharacterized protein</fullName>
    </submittedName>
</protein>
<keyword evidence="2" id="KW-1185">Reference proteome</keyword>
<dbReference type="RefSeq" id="XP_020436440.1">
    <property type="nucleotide sequence ID" value="XM_020574368.1"/>
</dbReference>
<organism evidence="1 2">
    <name type="scientific">Heterostelium pallidum (strain ATCC 26659 / Pp 5 / PN500)</name>
    <name type="common">Cellular slime mold</name>
    <name type="synonym">Polysphondylium pallidum</name>
    <dbReference type="NCBI Taxonomy" id="670386"/>
    <lineage>
        <taxon>Eukaryota</taxon>
        <taxon>Amoebozoa</taxon>
        <taxon>Evosea</taxon>
        <taxon>Eumycetozoa</taxon>
        <taxon>Dictyostelia</taxon>
        <taxon>Acytosteliales</taxon>
        <taxon>Acytosteliaceae</taxon>
        <taxon>Heterostelium</taxon>
    </lineage>
</organism>
<reference evidence="1 2" key="1">
    <citation type="journal article" date="2011" name="Genome Res.">
        <title>Phylogeny-wide analysis of social amoeba genomes highlights ancient origins for complex intercellular communication.</title>
        <authorList>
            <person name="Heidel A.J."/>
            <person name="Lawal H.M."/>
            <person name="Felder M."/>
            <person name="Schilde C."/>
            <person name="Helps N.R."/>
            <person name="Tunggal B."/>
            <person name="Rivero F."/>
            <person name="John U."/>
            <person name="Schleicher M."/>
            <person name="Eichinger L."/>
            <person name="Platzer M."/>
            <person name="Noegel A.A."/>
            <person name="Schaap P."/>
            <person name="Gloeckner G."/>
        </authorList>
    </citation>
    <scope>NUCLEOTIDE SEQUENCE [LARGE SCALE GENOMIC DNA]</scope>
    <source>
        <strain evidence="2">ATCC 26659 / Pp 5 / PN500</strain>
    </source>
</reference>
<dbReference type="EMBL" id="ADBJ01000010">
    <property type="protein sequence ID" value="EFA84325.1"/>
    <property type="molecule type" value="Genomic_DNA"/>
</dbReference>
<proteinExistence type="predicted"/>